<reference evidence="4" key="2">
    <citation type="journal article" date="2021" name="PeerJ">
        <title>Extensive microbial diversity within the chicken gut microbiome revealed by metagenomics and culture.</title>
        <authorList>
            <person name="Gilroy R."/>
            <person name="Ravi A."/>
            <person name="Getino M."/>
            <person name="Pursley I."/>
            <person name="Horton D.L."/>
            <person name="Alikhan N.F."/>
            <person name="Baker D."/>
            <person name="Gharbi K."/>
            <person name="Hall N."/>
            <person name="Watson M."/>
            <person name="Adriaenssens E.M."/>
            <person name="Foster-Nyarko E."/>
            <person name="Jarju S."/>
            <person name="Secka A."/>
            <person name="Antonio M."/>
            <person name="Oren A."/>
            <person name="Chaudhuri R.R."/>
            <person name="La Ragione R."/>
            <person name="Hildebrand F."/>
            <person name="Pallen M.J."/>
        </authorList>
    </citation>
    <scope>NUCLEOTIDE SEQUENCE</scope>
    <source>
        <strain evidence="4">CHK121-14286</strain>
    </source>
</reference>
<dbReference type="InterPro" id="IPR057727">
    <property type="entry name" value="WCX_dom"/>
</dbReference>
<dbReference type="Proteomes" id="UP000824200">
    <property type="component" value="Unassembled WGS sequence"/>
</dbReference>
<evidence type="ECO:0000259" key="1">
    <source>
        <dbReference type="Pfam" id="PF08279"/>
    </source>
</evidence>
<dbReference type="InterPro" id="IPR051534">
    <property type="entry name" value="CBASS_pafABC_assoc_protein"/>
</dbReference>
<accession>A0A9D1J894</accession>
<reference evidence="4" key="1">
    <citation type="submission" date="2020-10" db="EMBL/GenBank/DDBJ databases">
        <authorList>
            <person name="Gilroy R."/>
        </authorList>
    </citation>
    <scope>NUCLEOTIDE SEQUENCE</scope>
    <source>
        <strain evidence="4">CHK121-14286</strain>
    </source>
</reference>
<evidence type="ECO:0000313" key="5">
    <source>
        <dbReference type="Proteomes" id="UP000824200"/>
    </source>
</evidence>
<dbReference type="EMBL" id="DVHL01000039">
    <property type="protein sequence ID" value="HIR66173.1"/>
    <property type="molecule type" value="Genomic_DNA"/>
</dbReference>
<dbReference type="InterPro" id="IPR036390">
    <property type="entry name" value="WH_DNA-bd_sf"/>
</dbReference>
<dbReference type="InterPro" id="IPR013196">
    <property type="entry name" value="HTH_11"/>
</dbReference>
<dbReference type="Gene3D" id="1.10.10.10">
    <property type="entry name" value="Winged helix-like DNA-binding domain superfamily/Winged helix DNA-binding domain"/>
    <property type="match status" value="1"/>
</dbReference>
<proteinExistence type="predicted"/>
<gene>
    <name evidence="4" type="ORF">IAC95_04785</name>
</gene>
<dbReference type="PANTHER" id="PTHR34580">
    <property type="match status" value="1"/>
</dbReference>
<feature type="domain" description="Helix-turn-helix type 11" evidence="1">
    <location>
        <begin position="9"/>
        <end position="57"/>
    </location>
</feature>
<dbReference type="Pfam" id="PF08279">
    <property type="entry name" value="HTH_11"/>
    <property type="match status" value="1"/>
</dbReference>
<protein>
    <submittedName>
        <fullName evidence="4">YafY family transcriptional regulator</fullName>
    </submittedName>
</protein>
<evidence type="ECO:0000259" key="2">
    <source>
        <dbReference type="Pfam" id="PF13280"/>
    </source>
</evidence>
<dbReference type="SUPFAM" id="SSF46785">
    <property type="entry name" value="Winged helix' DNA-binding domain"/>
    <property type="match status" value="1"/>
</dbReference>
<dbReference type="AlphaFoldDB" id="A0A9D1J894"/>
<dbReference type="PANTHER" id="PTHR34580:SF1">
    <property type="entry name" value="PROTEIN PAFC"/>
    <property type="match status" value="1"/>
</dbReference>
<dbReference type="Pfam" id="PF25583">
    <property type="entry name" value="WCX"/>
    <property type="match status" value="1"/>
</dbReference>
<feature type="domain" description="WCX" evidence="3">
    <location>
        <begin position="226"/>
        <end position="294"/>
    </location>
</feature>
<name>A0A9D1J894_9BACT</name>
<evidence type="ECO:0000259" key="3">
    <source>
        <dbReference type="Pfam" id="PF25583"/>
    </source>
</evidence>
<sequence length="306" mass="34245">MQIPVLIGIMSTLLAADSTVNADELAQKFEISKRSVYRYVAMLSEGGVPIESRLGRGGGWGIVDTYKLKATYFTEEEYQRLIFALQSFSLQDDTTKYAIQKLSGLKRSHASATVLKSDQLVVDSSDMSVGDYVSILSNCISQRLMCNIEYHSKAGAVTSRTVEPYCLILKDGSWYVYCFCRLRKGYRYFKVSRMVKLTVGERFTPREFEVDSSVIESDVLRGKEICEVILSLEHKALSACEEWLGMGRVAKVGDGYIAKASLPYDEMLISKILSLGDGVRVEKPAKLRQALVERCNVVISQNSEEN</sequence>
<feature type="domain" description="WYL" evidence="2">
    <location>
        <begin position="132"/>
        <end position="199"/>
    </location>
</feature>
<dbReference type="Pfam" id="PF13280">
    <property type="entry name" value="WYL"/>
    <property type="match status" value="1"/>
</dbReference>
<organism evidence="4 5">
    <name type="scientific">Candidatus Fimimonas gallinarum</name>
    <dbReference type="NCBI Taxonomy" id="2840821"/>
    <lineage>
        <taxon>Bacteria</taxon>
        <taxon>Pseudomonadati</taxon>
        <taxon>Myxococcota</taxon>
        <taxon>Myxococcia</taxon>
        <taxon>Myxococcales</taxon>
        <taxon>Cystobacterineae</taxon>
        <taxon>Myxococcaceae</taxon>
        <taxon>Myxococcaceae incertae sedis</taxon>
        <taxon>Candidatus Fimimonas</taxon>
    </lineage>
</organism>
<dbReference type="InterPro" id="IPR036388">
    <property type="entry name" value="WH-like_DNA-bd_sf"/>
</dbReference>
<dbReference type="InterPro" id="IPR026881">
    <property type="entry name" value="WYL_dom"/>
</dbReference>
<evidence type="ECO:0000313" key="4">
    <source>
        <dbReference type="EMBL" id="HIR66173.1"/>
    </source>
</evidence>
<dbReference type="PROSITE" id="PS52050">
    <property type="entry name" value="WYL"/>
    <property type="match status" value="1"/>
</dbReference>
<comment type="caution">
    <text evidence="4">The sequence shown here is derived from an EMBL/GenBank/DDBJ whole genome shotgun (WGS) entry which is preliminary data.</text>
</comment>